<organism evidence="2 3">
    <name type="scientific">Massilia aerilata</name>
    <dbReference type="NCBI Taxonomy" id="453817"/>
    <lineage>
        <taxon>Bacteria</taxon>
        <taxon>Pseudomonadati</taxon>
        <taxon>Pseudomonadota</taxon>
        <taxon>Betaproteobacteria</taxon>
        <taxon>Burkholderiales</taxon>
        <taxon>Oxalobacteraceae</taxon>
        <taxon>Telluria group</taxon>
        <taxon>Massilia</taxon>
    </lineage>
</organism>
<reference evidence="3" key="1">
    <citation type="journal article" date="2019" name="Int. J. Syst. Evol. Microbiol.">
        <title>The Global Catalogue of Microorganisms (GCM) 10K type strain sequencing project: providing services to taxonomists for standard genome sequencing and annotation.</title>
        <authorList>
            <consortium name="The Broad Institute Genomics Platform"/>
            <consortium name="The Broad Institute Genome Sequencing Center for Infectious Disease"/>
            <person name="Wu L."/>
            <person name="Ma J."/>
        </authorList>
    </citation>
    <scope>NUCLEOTIDE SEQUENCE [LARGE SCALE GENOMIC DNA]</scope>
    <source>
        <strain evidence="3">CGMCC 4.5798</strain>
    </source>
</reference>
<dbReference type="EMBL" id="JBHSMZ010000016">
    <property type="protein sequence ID" value="MFC5550750.1"/>
    <property type="molecule type" value="Genomic_DNA"/>
</dbReference>
<feature type="region of interest" description="Disordered" evidence="1">
    <location>
        <begin position="42"/>
        <end position="63"/>
    </location>
</feature>
<protein>
    <submittedName>
        <fullName evidence="2">Uncharacterized protein</fullName>
    </submittedName>
</protein>
<evidence type="ECO:0000313" key="2">
    <source>
        <dbReference type="EMBL" id="MFC5550750.1"/>
    </source>
</evidence>
<dbReference type="Proteomes" id="UP001596086">
    <property type="component" value="Unassembled WGS sequence"/>
</dbReference>
<evidence type="ECO:0000256" key="1">
    <source>
        <dbReference type="SAM" id="MobiDB-lite"/>
    </source>
</evidence>
<evidence type="ECO:0000313" key="3">
    <source>
        <dbReference type="Proteomes" id="UP001596086"/>
    </source>
</evidence>
<dbReference type="RefSeq" id="WP_379773829.1">
    <property type="nucleotide sequence ID" value="NZ_JBHSMZ010000016.1"/>
</dbReference>
<accession>A0ABW0S453</accession>
<keyword evidence="3" id="KW-1185">Reference proteome</keyword>
<feature type="compositionally biased region" description="Basic and acidic residues" evidence="1">
    <location>
        <begin position="48"/>
        <end position="63"/>
    </location>
</feature>
<comment type="caution">
    <text evidence="2">The sequence shown here is derived from an EMBL/GenBank/DDBJ whole genome shotgun (WGS) entry which is preliminary data.</text>
</comment>
<gene>
    <name evidence="2" type="ORF">ACFPO9_19710</name>
</gene>
<name>A0ABW0S453_9BURK</name>
<proteinExistence type="predicted"/>
<sequence length="63" mass="7209">MARVEPDRAALEVARHMLGSKTSLDDMLKNPTLKAALKAAARRHMRRRDQFDPKKLQANDHDD</sequence>